<dbReference type="Proteomes" id="UP000723463">
    <property type="component" value="Unassembled WGS sequence"/>
</dbReference>
<keyword evidence="12" id="KW-1185">Reference proteome</keyword>
<evidence type="ECO:0000256" key="8">
    <source>
        <dbReference type="ARBA" id="ARBA00048434"/>
    </source>
</evidence>
<evidence type="ECO:0000256" key="3">
    <source>
        <dbReference type="ARBA" id="ARBA00022603"/>
    </source>
</evidence>
<keyword evidence="4" id="KW-0808">Transferase</keyword>
<proteinExistence type="predicted"/>
<sequence>MSEPMESDRKEMMVVDGDAALPLVAGAEAAKTSEGTQDTTTTTTSTTSDQSSTPASHNANDNNGNSNPNNPFWKPRAPPMMGPDGKPLSRNATKKLLRQQQFLERRPQMRAQEKLKRKQKDQMRREAIEAGLIAPPPKRQKLDQIQSGITIGIDMAFDDLMLEKEVKSMVDQIKRCYSHNRTCEKIVHLALTSFTGQSRREFDKRANGFELWKNFTIHEKNLEEVWPSEEIPGSIRIEELKKLQVIASAKSEAAKAKSLAASAAAAAAAASSNATNSASGDALTEIQASGSTLPITTDATTASIATPTASSTEDYPTTEDIKILEAERALKEESLATTPAVKKVVYLSADSPNTITELDPGTCYILGGIVDKNRFPNLCQSKAEKLGIETAQLPIGEYIQMSSRRVLTVNQVFEILLQFIECKDWKEAFLKVIPQRKLEEKQRIRRGTEAWRKKYGPDAGTGRPSNGGSGTNSLTSSVAGDESDHYGDDDEDEDNNDNDNGEGGHDDVIVESSKVEGAKE</sequence>
<feature type="compositionally biased region" description="Basic and acidic residues" evidence="9">
    <location>
        <begin position="1"/>
        <end position="13"/>
    </location>
</feature>
<dbReference type="PANTHER" id="PTHR13563">
    <property type="entry name" value="TRNA (GUANINE-9-) METHYLTRANSFERASE"/>
    <property type="match status" value="1"/>
</dbReference>
<evidence type="ECO:0000313" key="12">
    <source>
        <dbReference type="Proteomes" id="UP000723463"/>
    </source>
</evidence>
<dbReference type="Gene3D" id="3.40.1280.30">
    <property type="match status" value="2"/>
</dbReference>
<evidence type="ECO:0000313" key="11">
    <source>
        <dbReference type="EMBL" id="KAF9547347.1"/>
    </source>
</evidence>
<accession>A0A9P6K527</accession>
<evidence type="ECO:0000256" key="4">
    <source>
        <dbReference type="ARBA" id="ARBA00022679"/>
    </source>
</evidence>
<dbReference type="EMBL" id="JAAAXW010000043">
    <property type="protein sequence ID" value="KAF9547347.1"/>
    <property type="molecule type" value="Genomic_DNA"/>
</dbReference>
<evidence type="ECO:0000259" key="10">
    <source>
        <dbReference type="PROSITE" id="PS51675"/>
    </source>
</evidence>
<evidence type="ECO:0000256" key="2">
    <source>
        <dbReference type="ARBA" id="ARBA00020451"/>
    </source>
</evidence>
<feature type="compositionally biased region" description="Low complexity" evidence="9">
    <location>
        <begin position="19"/>
        <end position="70"/>
    </location>
</feature>
<dbReference type="EC" id="2.1.1.221" evidence="1"/>
<comment type="catalytic activity">
    <reaction evidence="8">
        <text>guanosine(9) in tRNA + S-adenosyl-L-methionine = N(1)-methylguanosine(9) in tRNA + S-adenosyl-L-homocysteine + H(+)</text>
        <dbReference type="Rhea" id="RHEA:43156"/>
        <dbReference type="Rhea" id="RHEA-COMP:10367"/>
        <dbReference type="Rhea" id="RHEA-COMP:10368"/>
        <dbReference type="ChEBI" id="CHEBI:15378"/>
        <dbReference type="ChEBI" id="CHEBI:57856"/>
        <dbReference type="ChEBI" id="CHEBI:59789"/>
        <dbReference type="ChEBI" id="CHEBI:73542"/>
        <dbReference type="ChEBI" id="CHEBI:74269"/>
        <dbReference type="EC" id="2.1.1.221"/>
    </reaction>
</comment>
<comment type="caution">
    <text evidence="11">The sequence shown here is derived from an EMBL/GenBank/DDBJ whole genome shotgun (WGS) entry which is preliminary data.</text>
</comment>
<protein>
    <recommendedName>
        <fullName evidence="2">tRNA (guanine(9)-N1)-methyltransferase</fullName>
        <ecNumber evidence="1">2.1.1.221</ecNumber>
    </recommendedName>
    <alternativeName>
        <fullName evidence="7">tRNA methyltransferase 10</fullName>
    </alternativeName>
    <alternativeName>
        <fullName evidence="6">tRNA(m1G9)-methyltransferase</fullName>
    </alternativeName>
</protein>
<feature type="compositionally biased region" description="Basic and acidic residues" evidence="9">
    <location>
        <begin position="502"/>
        <end position="520"/>
    </location>
</feature>
<dbReference type="PANTHER" id="PTHR13563:SF13">
    <property type="entry name" value="TRNA METHYLTRANSFERASE 10 HOMOLOG A"/>
    <property type="match status" value="1"/>
</dbReference>
<evidence type="ECO:0000256" key="7">
    <source>
        <dbReference type="ARBA" id="ARBA00032166"/>
    </source>
</evidence>
<dbReference type="GO" id="GO:0002939">
    <property type="term" value="P:tRNA N1-guanine methylation"/>
    <property type="evidence" value="ECO:0007669"/>
    <property type="project" value="TreeGrafter"/>
</dbReference>
<feature type="domain" description="SAM-dependent MTase TRM10-type" evidence="10">
    <location>
        <begin position="137"/>
        <end position="440"/>
    </location>
</feature>
<dbReference type="GO" id="GO:0052905">
    <property type="term" value="F:tRNA (guanosine(9)-N1)-methyltransferase activity"/>
    <property type="evidence" value="ECO:0007669"/>
    <property type="project" value="UniProtKB-EC"/>
</dbReference>
<evidence type="ECO:0000256" key="6">
    <source>
        <dbReference type="ARBA" id="ARBA00031792"/>
    </source>
</evidence>
<organism evidence="11 12">
    <name type="scientific">Mortierella hygrophila</name>
    <dbReference type="NCBI Taxonomy" id="979708"/>
    <lineage>
        <taxon>Eukaryota</taxon>
        <taxon>Fungi</taxon>
        <taxon>Fungi incertae sedis</taxon>
        <taxon>Mucoromycota</taxon>
        <taxon>Mortierellomycotina</taxon>
        <taxon>Mortierellomycetes</taxon>
        <taxon>Mortierellales</taxon>
        <taxon>Mortierellaceae</taxon>
        <taxon>Mortierella</taxon>
    </lineage>
</organism>
<name>A0A9P6K527_9FUNG</name>
<feature type="compositionally biased region" description="Basic and acidic residues" evidence="9">
    <location>
        <begin position="103"/>
        <end position="121"/>
    </location>
</feature>
<dbReference type="PROSITE" id="PS51675">
    <property type="entry name" value="SAM_MT_TRM10"/>
    <property type="match status" value="1"/>
</dbReference>
<evidence type="ECO:0000256" key="9">
    <source>
        <dbReference type="SAM" id="MobiDB-lite"/>
    </source>
</evidence>
<keyword evidence="3" id="KW-0489">Methyltransferase</keyword>
<evidence type="ECO:0000256" key="5">
    <source>
        <dbReference type="ARBA" id="ARBA00022691"/>
    </source>
</evidence>
<feature type="region of interest" description="Disordered" evidence="9">
    <location>
        <begin position="1"/>
        <end position="121"/>
    </location>
</feature>
<dbReference type="AlphaFoldDB" id="A0A9P6K527"/>
<dbReference type="CDD" id="cd18089">
    <property type="entry name" value="SPOUT_Trm10-like"/>
    <property type="match status" value="1"/>
</dbReference>
<dbReference type="InterPro" id="IPR038459">
    <property type="entry name" value="MT_TRM10-typ_sf"/>
</dbReference>
<feature type="region of interest" description="Disordered" evidence="9">
    <location>
        <begin position="449"/>
        <end position="520"/>
    </location>
</feature>
<feature type="compositionally biased region" description="Acidic residues" evidence="9">
    <location>
        <begin position="487"/>
        <end position="500"/>
    </location>
</feature>
<reference evidence="11" key="1">
    <citation type="journal article" date="2020" name="Fungal Divers.">
        <title>Resolving the Mortierellaceae phylogeny through synthesis of multi-gene phylogenetics and phylogenomics.</title>
        <authorList>
            <person name="Vandepol N."/>
            <person name="Liber J."/>
            <person name="Desiro A."/>
            <person name="Na H."/>
            <person name="Kennedy M."/>
            <person name="Barry K."/>
            <person name="Grigoriev I.V."/>
            <person name="Miller A.N."/>
            <person name="O'Donnell K."/>
            <person name="Stajich J.E."/>
            <person name="Bonito G."/>
        </authorList>
    </citation>
    <scope>NUCLEOTIDE SEQUENCE</scope>
    <source>
        <strain evidence="11">NRRL 2591</strain>
    </source>
</reference>
<dbReference type="InterPro" id="IPR028564">
    <property type="entry name" value="MT_TRM10-typ"/>
</dbReference>
<evidence type="ECO:0000256" key="1">
    <source>
        <dbReference type="ARBA" id="ARBA00012797"/>
    </source>
</evidence>
<dbReference type="InterPro" id="IPR007356">
    <property type="entry name" value="tRNA_m1G_MeTrfase_euk"/>
</dbReference>
<keyword evidence="5" id="KW-0949">S-adenosyl-L-methionine</keyword>
<gene>
    <name evidence="11" type="primary">TRM10</name>
    <name evidence="11" type="ORF">EC957_008533</name>
</gene>
<dbReference type="GO" id="GO:0000049">
    <property type="term" value="F:tRNA binding"/>
    <property type="evidence" value="ECO:0007669"/>
    <property type="project" value="TreeGrafter"/>
</dbReference>
<dbReference type="GO" id="GO:0005634">
    <property type="term" value="C:nucleus"/>
    <property type="evidence" value="ECO:0007669"/>
    <property type="project" value="TreeGrafter"/>
</dbReference>